<sequence>MTVLAALLLAGVAVTYTALAGDRPVSAPSSGSSASSGAPGAGPRLQVLTNGLLSTVSRADPGGPREVTELRCDRAYVAGGTLACLKPVGPLSSSGLIVLDPSLKERRSLPLTGFPNRLRVSASGRMVAWTLFIDGHSYATTGFSTRAGILDTRTGRLVSSLEDFSITLDGRPYRNSDVNFWGVTFASDDNRFYATLSTNGRRHLVEGDFAAGTVRTLRDNVECPSLSPDGTRIAYKSAVDADPKKGWRLSVLDLATRRVTPLAETRSVDDQAAWLDDRTVAYALQTGDGTNNVWSVPADGTGAPRLLVPGAGSPAPA</sequence>
<dbReference type="InterPro" id="IPR011042">
    <property type="entry name" value="6-blade_b-propeller_TolB-like"/>
</dbReference>
<reference evidence="4" key="1">
    <citation type="journal article" date="2019" name="Int. J. Syst. Evol. Microbiol.">
        <title>The Global Catalogue of Microorganisms (GCM) 10K type strain sequencing project: providing services to taxonomists for standard genome sequencing and annotation.</title>
        <authorList>
            <consortium name="The Broad Institute Genomics Platform"/>
            <consortium name="The Broad Institute Genome Sequencing Center for Infectious Disease"/>
            <person name="Wu L."/>
            <person name="Ma J."/>
        </authorList>
    </citation>
    <scope>NUCLEOTIDE SEQUENCE [LARGE SCALE GENOMIC DNA]</scope>
    <source>
        <strain evidence="4">TBRC 7912</strain>
    </source>
</reference>
<feature type="signal peptide" evidence="2">
    <location>
        <begin position="1"/>
        <end position="20"/>
    </location>
</feature>
<dbReference type="Gene3D" id="2.120.10.30">
    <property type="entry name" value="TolB, C-terminal domain"/>
    <property type="match status" value="1"/>
</dbReference>
<evidence type="ECO:0000256" key="2">
    <source>
        <dbReference type="SAM" id="SignalP"/>
    </source>
</evidence>
<dbReference type="Proteomes" id="UP001595698">
    <property type="component" value="Unassembled WGS sequence"/>
</dbReference>
<gene>
    <name evidence="3" type="ORF">ACFOYY_19170</name>
</gene>
<protein>
    <submittedName>
        <fullName evidence="3">TolB family protein</fullName>
    </submittedName>
</protein>
<feature type="chain" id="PRO_5046791574" evidence="2">
    <location>
        <begin position="21"/>
        <end position="317"/>
    </location>
</feature>
<keyword evidence="4" id="KW-1185">Reference proteome</keyword>
<feature type="region of interest" description="Disordered" evidence="1">
    <location>
        <begin position="24"/>
        <end position="43"/>
    </location>
</feature>
<organism evidence="3 4">
    <name type="scientific">Streptosporangium jomthongense</name>
    <dbReference type="NCBI Taxonomy" id="1193683"/>
    <lineage>
        <taxon>Bacteria</taxon>
        <taxon>Bacillati</taxon>
        <taxon>Actinomycetota</taxon>
        <taxon>Actinomycetes</taxon>
        <taxon>Streptosporangiales</taxon>
        <taxon>Streptosporangiaceae</taxon>
        <taxon>Streptosporangium</taxon>
    </lineage>
</organism>
<proteinExistence type="predicted"/>
<dbReference type="EMBL" id="JBHSBC010000019">
    <property type="protein sequence ID" value="MFC3982273.1"/>
    <property type="molecule type" value="Genomic_DNA"/>
</dbReference>
<accession>A0ABV8F0U5</accession>
<dbReference type="RefSeq" id="WP_386190453.1">
    <property type="nucleotide sequence ID" value="NZ_JBHSBC010000019.1"/>
</dbReference>
<keyword evidence="2" id="KW-0732">Signal</keyword>
<evidence type="ECO:0000313" key="3">
    <source>
        <dbReference type="EMBL" id="MFC3982273.1"/>
    </source>
</evidence>
<comment type="caution">
    <text evidence="3">The sequence shown here is derived from an EMBL/GenBank/DDBJ whole genome shotgun (WGS) entry which is preliminary data.</text>
</comment>
<evidence type="ECO:0000256" key="1">
    <source>
        <dbReference type="SAM" id="MobiDB-lite"/>
    </source>
</evidence>
<name>A0ABV8F0U5_9ACTN</name>
<evidence type="ECO:0000313" key="4">
    <source>
        <dbReference type="Proteomes" id="UP001595698"/>
    </source>
</evidence>
<dbReference type="SUPFAM" id="SSF82171">
    <property type="entry name" value="DPP6 N-terminal domain-like"/>
    <property type="match status" value="1"/>
</dbReference>